<keyword evidence="2 7" id="KW-0813">Transport</keyword>
<dbReference type="OrthoDB" id="2063054at2"/>
<name>A0A4Y8Q7P6_9BACL</name>
<dbReference type="InterPro" id="IPR035906">
    <property type="entry name" value="MetI-like_sf"/>
</dbReference>
<evidence type="ECO:0000256" key="2">
    <source>
        <dbReference type="ARBA" id="ARBA00022448"/>
    </source>
</evidence>
<protein>
    <submittedName>
        <fullName evidence="9">ABC transporter permease</fullName>
    </submittedName>
</protein>
<evidence type="ECO:0000256" key="5">
    <source>
        <dbReference type="ARBA" id="ARBA00022989"/>
    </source>
</evidence>
<comment type="caution">
    <text evidence="9">The sequence shown here is derived from an EMBL/GenBank/DDBJ whole genome shotgun (WGS) entry which is preliminary data.</text>
</comment>
<dbReference type="Gene3D" id="1.10.3720.10">
    <property type="entry name" value="MetI-like"/>
    <property type="match status" value="1"/>
</dbReference>
<evidence type="ECO:0000256" key="3">
    <source>
        <dbReference type="ARBA" id="ARBA00022475"/>
    </source>
</evidence>
<dbReference type="PROSITE" id="PS50928">
    <property type="entry name" value="ABC_TM1"/>
    <property type="match status" value="1"/>
</dbReference>
<dbReference type="PANTHER" id="PTHR43744:SF12">
    <property type="entry name" value="ABC TRANSPORTER PERMEASE PROTEIN MG189-RELATED"/>
    <property type="match status" value="1"/>
</dbReference>
<organism evidence="9 10">
    <name type="scientific">Paenibacillus athensensis</name>
    <dbReference type="NCBI Taxonomy" id="1967502"/>
    <lineage>
        <taxon>Bacteria</taxon>
        <taxon>Bacillati</taxon>
        <taxon>Bacillota</taxon>
        <taxon>Bacilli</taxon>
        <taxon>Bacillales</taxon>
        <taxon>Paenibacillaceae</taxon>
        <taxon>Paenibacillus</taxon>
    </lineage>
</organism>
<keyword evidence="5 7" id="KW-1133">Transmembrane helix</keyword>
<evidence type="ECO:0000256" key="6">
    <source>
        <dbReference type="ARBA" id="ARBA00023136"/>
    </source>
</evidence>
<evidence type="ECO:0000313" key="10">
    <source>
        <dbReference type="Proteomes" id="UP000298246"/>
    </source>
</evidence>
<gene>
    <name evidence="9" type="ORF">B5M42_07855</name>
</gene>
<feature type="domain" description="ABC transmembrane type-1" evidence="8">
    <location>
        <begin position="62"/>
        <end position="253"/>
    </location>
</feature>
<evidence type="ECO:0000259" key="8">
    <source>
        <dbReference type="PROSITE" id="PS50928"/>
    </source>
</evidence>
<keyword evidence="10" id="KW-1185">Reference proteome</keyword>
<feature type="transmembrane region" description="Helical" evidence="7">
    <location>
        <begin position="66"/>
        <end position="87"/>
    </location>
</feature>
<dbReference type="AlphaFoldDB" id="A0A4Y8Q7P6"/>
<comment type="subcellular location">
    <subcellularLocation>
        <location evidence="1 7">Cell membrane</location>
        <topology evidence="1 7">Multi-pass membrane protein</topology>
    </subcellularLocation>
</comment>
<comment type="similarity">
    <text evidence="7">Belongs to the binding-protein-dependent transport system permease family.</text>
</comment>
<keyword evidence="4 7" id="KW-0812">Transmembrane</keyword>
<dbReference type="Proteomes" id="UP000298246">
    <property type="component" value="Unassembled WGS sequence"/>
</dbReference>
<feature type="transmembrane region" description="Helical" evidence="7">
    <location>
        <begin position="232"/>
        <end position="253"/>
    </location>
</feature>
<feature type="transmembrane region" description="Helical" evidence="7">
    <location>
        <begin position="172"/>
        <end position="193"/>
    </location>
</feature>
<accession>A0A4Y8Q7P6</accession>
<dbReference type="EMBL" id="MYFO01000007">
    <property type="protein sequence ID" value="TFE89399.1"/>
    <property type="molecule type" value="Genomic_DNA"/>
</dbReference>
<dbReference type="RefSeq" id="WP_134751461.1">
    <property type="nucleotide sequence ID" value="NZ_MYFO02000005.1"/>
</dbReference>
<dbReference type="PANTHER" id="PTHR43744">
    <property type="entry name" value="ABC TRANSPORTER PERMEASE PROTEIN MG189-RELATED-RELATED"/>
    <property type="match status" value="1"/>
</dbReference>
<dbReference type="Pfam" id="PF00528">
    <property type="entry name" value="BPD_transp_1"/>
    <property type="match status" value="1"/>
</dbReference>
<evidence type="ECO:0000256" key="7">
    <source>
        <dbReference type="RuleBase" id="RU363032"/>
    </source>
</evidence>
<keyword evidence="3" id="KW-1003">Cell membrane</keyword>
<dbReference type="InterPro" id="IPR000515">
    <property type="entry name" value="MetI-like"/>
</dbReference>
<dbReference type="SUPFAM" id="SSF161098">
    <property type="entry name" value="MetI-like"/>
    <property type="match status" value="1"/>
</dbReference>
<dbReference type="CDD" id="cd06261">
    <property type="entry name" value="TM_PBP2"/>
    <property type="match status" value="1"/>
</dbReference>
<evidence type="ECO:0000256" key="4">
    <source>
        <dbReference type="ARBA" id="ARBA00022692"/>
    </source>
</evidence>
<dbReference type="GO" id="GO:0055085">
    <property type="term" value="P:transmembrane transport"/>
    <property type="evidence" value="ECO:0007669"/>
    <property type="project" value="InterPro"/>
</dbReference>
<reference evidence="9 10" key="1">
    <citation type="submission" date="2017-03" db="EMBL/GenBank/DDBJ databases">
        <title>Isolation of Levoglucosan Utilizing Bacteria.</title>
        <authorList>
            <person name="Arya A.S."/>
        </authorList>
    </citation>
    <scope>NUCLEOTIDE SEQUENCE [LARGE SCALE GENOMIC DNA]</scope>
    <source>
        <strain evidence="9 10">MEC069</strain>
    </source>
</reference>
<feature type="transmembrane region" description="Helical" evidence="7">
    <location>
        <begin position="131"/>
        <end position="151"/>
    </location>
</feature>
<evidence type="ECO:0000313" key="9">
    <source>
        <dbReference type="EMBL" id="TFE89399.1"/>
    </source>
</evidence>
<evidence type="ECO:0000256" key="1">
    <source>
        <dbReference type="ARBA" id="ARBA00004651"/>
    </source>
</evidence>
<keyword evidence="6 7" id="KW-0472">Membrane</keyword>
<feature type="transmembrane region" description="Helical" evidence="7">
    <location>
        <begin position="99"/>
        <end position="119"/>
    </location>
</feature>
<proteinExistence type="inferred from homology"/>
<sequence length="268" mass="30746">MCLLILLMTVTMIYPFLDTFFSSLKTREEFFAFPPKFLPEKWLWHNYIAAWTDFNLPLGTFLKNTVFIYLGNIAFSVIFIGLAAYALSHLRVPFKKWVTLYFLSTLLIPPATYIVPNFLNLQSLGLTNTYWAFWLPAATNAFYLVLLKSFFDGIHKEILEAARIDGASELKSFLRIAVPLSTPIIGTLLILSFSTTWNDFYWPSIVMTEKNMYPLATGIYRYVLYPQSVIPWSIRFAILAMAMAPPILFFITFQKFIVRGLSVSGVKG</sequence>
<dbReference type="GO" id="GO:0005886">
    <property type="term" value="C:plasma membrane"/>
    <property type="evidence" value="ECO:0007669"/>
    <property type="project" value="UniProtKB-SubCell"/>
</dbReference>